<protein>
    <submittedName>
        <fullName evidence="1">Uncharacterized protein</fullName>
    </submittedName>
</protein>
<proteinExistence type="predicted"/>
<dbReference type="Proteomes" id="UP000034680">
    <property type="component" value="Unassembled WGS sequence"/>
</dbReference>
<dbReference type="EMBL" id="LCUC01000077">
    <property type="protein sequence ID" value="KKY37678.1"/>
    <property type="molecule type" value="Genomic_DNA"/>
</dbReference>
<organism evidence="1 2">
    <name type="scientific">Diaporthe ampelina</name>
    <dbReference type="NCBI Taxonomy" id="1214573"/>
    <lineage>
        <taxon>Eukaryota</taxon>
        <taxon>Fungi</taxon>
        <taxon>Dikarya</taxon>
        <taxon>Ascomycota</taxon>
        <taxon>Pezizomycotina</taxon>
        <taxon>Sordariomycetes</taxon>
        <taxon>Sordariomycetidae</taxon>
        <taxon>Diaporthales</taxon>
        <taxon>Diaporthaceae</taxon>
        <taxon>Diaporthe</taxon>
    </lineage>
</organism>
<reference evidence="1 2" key="2">
    <citation type="submission" date="2015-05" db="EMBL/GenBank/DDBJ databases">
        <authorList>
            <person name="Morales-Cruz A."/>
            <person name="Amrine K.C."/>
            <person name="Cantu D."/>
        </authorList>
    </citation>
    <scope>NUCLEOTIDE SEQUENCE [LARGE SCALE GENOMIC DNA]</scope>
    <source>
        <strain evidence="1">DA912</strain>
    </source>
</reference>
<dbReference type="OrthoDB" id="5233399at2759"/>
<reference evidence="1 2" key="1">
    <citation type="submission" date="2015-05" db="EMBL/GenBank/DDBJ databases">
        <title>Distinctive expansion of gene families associated with plant cell wall degradation and secondary metabolism in the genomes of grapevine trunk pathogens.</title>
        <authorList>
            <person name="Lawrence D.P."/>
            <person name="Travadon R."/>
            <person name="Rolshausen P.E."/>
            <person name="Baumgartner K."/>
        </authorList>
    </citation>
    <scope>NUCLEOTIDE SEQUENCE [LARGE SCALE GENOMIC DNA]</scope>
    <source>
        <strain evidence="1">DA912</strain>
    </source>
</reference>
<accession>A0A0G2HS40</accession>
<keyword evidence="2" id="KW-1185">Reference proteome</keyword>
<sequence>MISEVGPLNRQNRHAFKAWYRHHKQTLRRKLAQDRARMLAEVGRYGVSRPEWFINESSRDELRDFLQGIPAGQKLALFDLAMARQAETGDITRDKVAVFNAIGGRPADMPVGTA</sequence>
<dbReference type="AlphaFoldDB" id="A0A0G2HS40"/>
<comment type="caution">
    <text evidence="1">The sequence shown here is derived from an EMBL/GenBank/DDBJ whole genome shotgun (WGS) entry which is preliminary data.</text>
</comment>
<gene>
    <name evidence="1" type="ORF">UCDDA912_g02300</name>
</gene>
<name>A0A0G2HS40_9PEZI</name>
<evidence type="ECO:0000313" key="2">
    <source>
        <dbReference type="Proteomes" id="UP000034680"/>
    </source>
</evidence>
<evidence type="ECO:0000313" key="1">
    <source>
        <dbReference type="EMBL" id="KKY37678.1"/>
    </source>
</evidence>